<feature type="region of interest" description="Disordered" evidence="1">
    <location>
        <begin position="392"/>
        <end position="425"/>
    </location>
</feature>
<dbReference type="STRING" id="1088818.A0A2I0B3M5"/>
<reference evidence="3 4" key="1">
    <citation type="journal article" date="2017" name="Nature">
        <title>The Apostasia genome and the evolution of orchids.</title>
        <authorList>
            <person name="Zhang G.Q."/>
            <person name="Liu K.W."/>
            <person name="Li Z."/>
            <person name="Lohaus R."/>
            <person name="Hsiao Y.Y."/>
            <person name="Niu S.C."/>
            <person name="Wang J.Y."/>
            <person name="Lin Y.C."/>
            <person name="Xu Q."/>
            <person name="Chen L.J."/>
            <person name="Yoshida K."/>
            <person name="Fujiwara S."/>
            <person name="Wang Z.W."/>
            <person name="Zhang Y.Q."/>
            <person name="Mitsuda N."/>
            <person name="Wang M."/>
            <person name="Liu G.H."/>
            <person name="Pecoraro L."/>
            <person name="Huang H.X."/>
            <person name="Xiao X.J."/>
            <person name="Lin M."/>
            <person name="Wu X.Y."/>
            <person name="Wu W.L."/>
            <person name="Chen Y.Y."/>
            <person name="Chang S.B."/>
            <person name="Sakamoto S."/>
            <person name="Ohme-Takagi M."/>
            <person name="Yagi M."/>
            <person name="Zeng S.J."/>
            <person name="Shen C.Y."/>
            <person name="Yeh C.M."/>
            <person name="Luo Y.B."/>
            <person name="Tsai W.C."/>
            <person name="Van de Peer Y."/>
            <person name="Liu Z.J."/>
        </authorList>
    </citation>
    <scope>NUCLEOTIDE SEQUENCE [LARGE SCALE GENOMIC DNA]</scope>
    <source>
        <strain evidence="4">cv. Shenzhen</strain>
        <tissue evidence="3">Stem</tissue>
    </source>
</reference>
<evidence type="ECO:0000313" key="3">
    <source>
        <dbReference type="EMBL" id="PKA62391.1"/>
    </source>
</evidence>
<evidence type="ECO:0000313" key="4">
    <source>
        <dbReference type="Proteomes" id="UP000236161"/>
    </source>
</evidence>
<name>A0A2I0B3M5_9ASPA</name>
<evidence type="ECO:0000256" key="1">
    <source>
        <dbReference type="SAM" id="MobiDB-lite"/>
    </source>
</evidence>
<dbReference type="InterPro" id="IPR038588">
    <property type="entry name" value="XS_domain_sf"/>
</dbReference>
<feature type="region of interest" description="Disordered" evidence="1">
    <location>
        <begin position="1"/>
        <end position="62"/>
    </location>
</feature>
<feature type="compositionally biased region" description="Basic and acidic residues" evidence="1">
    <location>
        <begin position="15"/>
        <end position="36"/>
    </location>
</feature>
<proteinExistence type="predicted"/>
<dbReference type="OrthoDB" id="777694at2759"/>
<sequence length="892" mass="102224">MNLVKMRGKGRTRGAGKDHLPRVKSRHSEWHREPLPHRSRRSRSPVMGNWKHDSPQKRPLRSPDCRIASLEHQPVHPSRFCDRGKEVVHDRPPLPEHYYYPRSPREFSSFGKEEFFFPHEHMFSDQPSLGLSWKPSQRSSDREFPLPVADTLTSSYLGSEGQGMLLKKSTLFKEGSGPRLSSDNPMGSNFLSSERLSRSGNHFGIGLQQREMLHYHDQPWELYDDVDWEKLYAKDSSFPVMPPPQPRPFSSTSSSITFKEDFQCLQNDCVSEGLTTGIGRYQNEALEHNAYSKLPIIGSSYRDWLDEPQLYGSNELARRGHEDHQYHGLNEPHKRLPCVSENKFGDITGSNNFGCSSEMINDVNSCKRNLSESVLLKQQVYLHQDVASRNHGMRRVQDESLKKSERWHGGLQMKSSRDHEAMPFHESSSFENDLISLTYRERPRTSLSHHDVDEYWNVINTHGRSNMDGMRDCDIERVVQRNHAFNEKVCEIYPESMFADDRNAFLRMYSPSGSEDMWLTEDPVELSPLKSTLLKHGPFRRFSKGMSRSDTLMLSSGASSLIRKNDHHINLKRRLKQGHSDFNGPLFSERRQDVFRSFKYRKRVTNDKLDAHGRGMDNSGSHYINDTVEGSEEFKQQVQKAFLYYSKVLNERACRESFFGDQGSSSKLLCAVCGSLSKEFMDARSLVTHAYYSLKLNLRTKHLGFHKALCVVMGWKSDVPPGNSMSIPKPEARSLREDLILWPPLVIIHNISIGDKRSTRVSKVVSVETMENILKDLGFGAGKSSVCVGKPANKSTFVVKFMPTFSGLQEAEKLHEHFTERNHGKEEYEQIVTREHPYQNNIESRAEVGEFLYGYMAIAEDLGKLAPEIKKRSLVKSKKDIKAIADAPLSTD</sequence>
<evidence type="ECO:0000259" key="2">
    <source>
        <dbReference type="Pfam" id="PF03468"/>
    </source>
</evidence>
<dbReference type="Gene3D" id="3.30.70.2890">
    <property type="entry name" value="XS domain"/>
    <property type="match status" value="1"/>
</dbReference>
<keyword evidence="4" id="KW-1185">Reference proteome</keyword>
<dbReference type="EMBL" id="KZ451917">
    <property type="protein sequence ID" value="PKA62391.1"/>
    <property type="molecule type" value="Genomic_DNA"/>
</dbReference>
<gene>
    <name evidence="3" type="primary">SGS3</name>
    <name evidence="3" type="ORF">AXF42_Ash009277</name>
</gene>
<feature type="compositionally biased region" description="Basic and acidic residues" evidence="1">
    <location>
        <begin position="50"/>
        <end position="62"/>
    </location>
</feature>
<dbReference type="InterPro" id="IPR005380">
    <property type="entry name" value="XS_domain"/>
</dbReference>
<dbReference type="PANTHER" id="PTHR46619">
    <property type="entry name" value="RNA RECOGNITION MOTIF XS DOMAIN PROTEIN-RELATED"/>
    <property type="match status" value="1"/>
</dbReference>
<dbReference type="GO" id="GO:0031047">
    <property type="term" value="P:regulatory ncRNA-mediated gene silencing"/>
    <property type="evidence" value="ECO:0007669"/>
    <property type="project" value="InterPro"/>
</dbReference>
<feature type="domain" description="XS" evidence="2">
    <location>
        <begin position="737"/>
        <end position="862"/>
    </location>
</feature>
<organism evidence="3 4">
    <name type="scientific">Apostasia shenzhenica</name>
    <dbReference type="NCBI Taxonomy" id="1088818"/>
    <lineage>
        <taxon>Eukaryota</taxon>
        <taxon>Viridiplantae</taxon>
        <taxon>Streptophyta</taxon>
        <taxon>Embryophyta</taxon>
        <taxon>Tracheophyta</taxon>
        <taxon>Spermatophyta</taxon>
        <taxon>Magnoliopsida</taxon>
        <taxon>Liliopsida</taxon>
        <taxon>Asparagales</taxon>
        <taxon>Orchidaceae</taxon>
        <taxon>Apostasioideae</taxon>
        <taxon>Apostasia</taxon>
    </lineage>
</organism>
<dbReference type="Pfam" id="PF03468">
    <property type="entry name" value="XS"/>
    <property type="match status" value="1"/>
</dbReference>
<feature type="compositionally biased region" description="Basic and acidic residues" evidence="1">
    <location>
        <begin position="395"/>
        <end position="408"/>
    </location>
</feature>
<dbReference type="PANTHER" id="PTHR46619:SF2">
    <property type="entry name" value="XS DOMAIN PROTEIN"/>
    <property type="match status" value="1"/>
</dbReference>
<dbReference type="AlphaFoldDB" id="A0A2I0B3M5"/>
<dbReference type="Proteomes" id="UP000236161">
    <property type="component" value="Unassembled WGS sequence"/>
</dbReference>
<feature type="compositionally biased region" description="Basic residues" evidence="1">
    <location>
        <begin position="1"/>
        <end position="14"/>
    </location>
</feature>
<protein>
    <submittedName>
        <fullName evidence="3">Protein suppresor of gene silencing 3</fullName>
    </submittedName>
</protein>
<accession>A0A2I0B3M5</accession>